<reference evidence="3 4" key="1">
    <citation type="journal article" date="2015" name="Nature">
        <title>rRNA introns, odd ribosomes, and small enigmatic genomes across a large radiation of phyla.</title>
        <authorList>
            <person name="Brown C.T."/>
            <person name="Hug L.A."/>
            <person name="Thomas B.C."/>
            <person name="Sharon I."/>
            <person name="Castelle C.J."/>
            <person name="Singh A."/>
            <person name="Wilkins M.J."/>
            <person name="Williams K.H."/>
            <person name="Banfield J.F."/>
        </authorList>
    </citation>
    <scope>NUCLEOTIDE SEQUENCE [LARGE SCALE GENOMIC DNA]</scope>
</reference>
<proteinExistence type="predicted"/>
<keyword evidence="2" id="KW-1133">Transmembrane helix</keyword>
<evidence type="ECO:0000256" key="1">
    <source>
        <dbReference type="SAM" id="Coils"/>
    </source>
</evidence>
<sequence>MTIETFIMVLAGVALLLIIGIIVSILREKSNAIVSQQNAENIDIDQAQIKSNSIIQSALKQARALLVNAELSGIKEVVRTRHDSEKLEQAYEEHLHELVKRSEKHLEYTTRSIEDHYVDLFQKAEKQIKSQMTDNQQRIINELDLALDEAHKLLTTQTQATHQQIERQLEAEINDAKKLVDGYKNKRMEAIDRQIGELVIETVKRTIDKALTPEEHTDLVIRSLQEAKQDGFFT</sequence>
<evidence type="ECO:0000313" key="3">
    <source>
        <dbReference type="EMBL" id="KKR71808.1"/>
    </source>
</evidence>
<gene>
    <name evidence="3" type="ORF">UU14_C0018G0007</name>
</gene>
<feature type="coiled-coil region" evidence="1">
    <location>
        <begin position="166"/>
        <end position="193"/>
    </location>
</feature>
<dbReference type="Proteomes" id="UP000034664">
    <property type="component" value="Unassembled WGS sequence"/>
</dbReference>
<comment type="caution">
    <text evidence="3">The sequence shown here is derived from an EMBL/GenBank/DDBJ whole genome shotgun (WGS) entry which is preliminary data.</text>
</comment>
<name>A0A0G0T419_9BACT</name>
<evidence type="ECO:0008006" key="5">
    <source>
        <dbReference type="Google" id="ProtNLM"/>
    </source>
</evidence>
<accession>A0A0G0T419</accession>
<evidence type="ECO:0000256" key="2">
    <source>
        <dbReference type="SAM" id="Phobius"/>
    </source>
</evidence>
<keyword evidence="2" id="KW-0812">Transmembrane</keyword>
<dbReference type="AlphaFoldDB" id="A0A0G0T419"/>
<dbReference type="EMBL" id="LBZM01000018">
    <property type="protein sequence ID" value="KKR71808.1"/>
    <property type="molecule type" value="Genomic_DNA"/>
</dbReference>
<feature type="transmembrane region" description="Helical" evidence="2">
    <location>
        <begin position="6"/>
        <end position="26"/>
    </location>
</feature>
<keyword evidence="1" id="KW-0175">Coiled coil</keyword>
<keyword evidence="2" id="KW-0472">Membrane</keyword>
<evidence type="ECO:0000313" key="4">
    <source>
        <dbReference type="Proteomes" id="UP000034664"/>
    </source>
</evidence>
<protein>
    <recommendedName>
        <fullName evidence="5">ATP synthase subunit b</fullName>
    </recommendedName>
</protein>
<organism evidence="3 4">
    <name type="scientific">Candidatus Roizmanbacteria bacterium GW2011_GWB1_40_7</name>
    <dbReference type="NCBI Taxonomy" id="1618482"/>
    <lineage>
        <taxon>Bacteria</taxon>
        <taxon>Candidatus Roizmaniibacteriota</taxon>
    </lineage>
</organism>